<dbReference type="GO" id="GO:0004518">
    <property type="term" value="F:nuclease activity"/>
    <property type="evidence" value="ECO:0007669"/>
    <property type="project" value="UniProtKB-KW"/>
</dbReference>
<evidence type="ECO:0000259" key="10">
    <source>
        <dbReference type="Pfam" id="PF26138"/>
    </source>
</evidence>
<evidence type="ECO:0000256" key="5">
    <source>
        <dbReference type="ARBA" id="ARBA00022723"/>
    </source>
</evidence>
<dbReference type="Pfam" id="PF26138">
    <property type="entry name" value="DUF8040"/>
    <property type="match status" value="1"/>
</dbReference>
<dbReference type="Pfam" id="PF13359">
    <property type="entry name" value="DDE_Tnp_4"/>
    <property type="match status" value="1"/>
</dbReference>
<evidence type="ECO:0000256" key="6">
    <source>
        <dbReference type="ARBA" id="ARBA00022801"/>
    </source>
</evidence>
<evidence type="ECO:0000259" key="9">
    <source>
        <dbReference type="Pfam" id="PF13359"/>
    </source>
</evidence>
<keyword evidence="5" id="KW-0479">Metal-binding</keyword>
<evidence type="ECO:0000259" key="8">
    <source>
        <dbReference type="Pfam" id="PF12776"/>
    </source>
</evidence>
<dbReference type="PANTHER" id="PTHR22930:SF228">
    <property type="entry name" value="PROTEIN ALP1-LIKE"/>
    <property type="match status" value="1"/>
</dbReference>
<reference evidence="11 12" key="1">
    <citation type="submission" date="2024-11" db="EMBL/GenBank/DDBJ databases">
        <title>A near-complete genome assembly of Cinchona calisaya.</title>
        <authorList>
            <person name="Lian D.C."/>
            <person name="Zhao X.W."/>
            <person name="Wei L."/>
        </authorList>
    </citation>
    <scope>NUCLEOTIDE SEQUENCE [LARGE SCALE GENOMIC DNA]</scope>
    <source>
        <tissue evidence="11">Nenye</tissue>
    </source>
</reference>
<comment type="cofactor">
    <cofactor evidence="1">
        <name>a divalent metal cation</name>
        <dbReference type="ChEBI" id="CHEBI:60240"/>
    </cofactor>
</comment>
<sequence>MDSNSDDETAMIIGAATLALAAGYAILEAYRTPIVIPKPSHINRDQAGENYMDSILYRNSSYCIDQIRMDQDTFFRLLNTLTVKGLLHPTIHMSLREQLFMFLQIVGYNLRFRTVGGYLYRSTETISQHFSIVLDAILKLYPELVRLPNQSTPSEILGNQRYYPWFADCVGAIDGTHILAAVPLEIQGRFCGRKGIPTQNVIAAISFDLKFSYVLAGWEGSTHDSRVLEDALSRPAGLQLPKDTGYGIRNGFIPPYIGVRYHLKEYDGNPPQNEKELFNLCHSSLRTTIERGFCILKKRFRVVDNDPFWDFETQVDVVLACCILHNHIMGIAPNDRFMQEMGRKGEKQFRWSKPMEHLMLEILAEEVKLGNMPNNNFRPISFTRVVDAIKEKFGTSCLLDHVENHLRTVRASWSTIVAIRGRSGFSWVEDLKMIIASPSVYHDYIQKNPSHEKYIHKKIDFYDEMALVVGKEMATRSFGKTFADINLGDPQTVDVDDAVNNITQLQHRKRKCSSDEIGKISEKLREVAITLTKFSASKLDVSSLYHEIMKIKGHDEEFLTSVFDHLVQNVMLGKSFIVKSDRLRLNFLEDFKKQRQT</sequence>
<dbReference type="Pfam" id="PF12776">
    <property type="entry name" value="Myb_DNA-bind_3"/>
    <property type="match status" value="1"/>
</dbReference>
<comment type="caution">
    <text evidence="11">The sequence shown here is derived from an EMBL/GenBank/DDBJ whole genome shotgun (WGS) entry which is preliminary data.</text>
</comment>
<dbReference type="InterPro" id="IPR024752">
    <property type="entry name" value="Myb/SANT-like_dom"/>
</dbReference>
<dbReference type="InterPro" id="IPR045249">
    <property type="entry name" value="HARBI1-like"/>
</dbReference>
<name>A0ABD3B3D1_9GENT</name>
<feature type="domain" description="DDE Tnp4" evidence="9">
    <location>
        <begin position="173"/>
        <end position="326"/>
    </location>
</feature>
<proteinExistence type="inferred from homology"/>
<comment type="subcellular location">
    <subcellularLocation>
        <location evidence="2">Nucleus</location>
    </subcellularLocation>
</comment>
<keyword evidence="6" id="KW-0378">Hydrolase</keyword>
<dbReference type="AlphaFoldDB" id="A0ABD3B3D1"/>
<dbReference type="InterPro" id="IPR058353">
    <property type="entry name" value="DUF8040"/>
</dbReference>
<dbReference type="GO" id="GO:0016787">
    <property type="term" value="F:hydrolase activity"/>
    <property type="evidence" value="ECO:0007669"/>
    <property type="project" value="UniProtKB-KW"/>
</dbReference>
<keyword evidence="7" id="KW-0539">Nucleus</keyword>
<evidence type="ECO:0000313" key="12">
    <source>
        <dbReference type="Proteomes" id="UP001630127"/>
    </source>
</evidence>
<evidence type="ECO:0000256" key="3">
    <source>
        <dbReference type="ARBA" id="ARBA00006958"/>
    </source>
</evidence>
<dbReference type="GO" id="GO:0046872">
    <property type="term" value="F:metal ion binding"/>
    <property type="evidence" value="ECO:0007669"/>
    <property type="project" value="UniProtKB-KW"/>
</dbReference>
<protein>
    <recommendedName>
        <fullName evidence="13">DDE Tnp4 domain-containing protein</fullName>
    </recommendedName>
</protein>
<feature type="domain" description="Myb/SANT-like" evidence="8">
    <location>
        <begin position="350"/>
        <end position="444"/>
    </location>
</feature>
<feature type="domain" description="DUF8040" evidence="10">
    <location>
        <begin position="45"/>
        <end position="139"/>
    </location>
</feature>
<evidence type="ECO:0000256" key="7">
    <source>
        <dbReference type="ARBA" id="ARBA00023242"/>
    </source>
</evidence>
<comment type="similarity">
    <text evidence="3">Belongs to the HARBI1 family.</text>
</comment>
<evidence type="ECO:0000256" key="1">
    <source>
        <dbReference type="ARBA" id="ARBA00001968"/>
    </source>
</evidence>
<dbReference type="Proteomes" id="UP001630127">
    <property type="component" value="Unassembled WGS sequence"/>
</dbReference>
<keyword evidence="4" id="KW-0540">Nuclease</keyword>
<gene>
    <name evidence="11" type="ORF">ACH5RR_001320</name>
</gene>
<accession>A0ABD3B3D1</accession>
<organism evidence="11 12">
    <name type="scientific">Cinchona calisaya</name>
    <dbReference type="NCBI Taxonomy" id="153742"/>
    <lineage>
        <taxon>Eukaryota</taxon>
        <taxon>Viridiplantae</taxon>
        <taxon>Streptophyta</taxon>
        <taxon>Embryophyta</taxon>
        <taxon>Tracheophyta</taxon>
        <taxon>Spermatophyta</taxon>
        <taxon>Magnoliopsida</taxon>
        <taxon>eudicotyledons</taxon>
        <taxon>Gunneridae</taxon>
        <taxon>Pentapetalae</taxon>
        <taxon>asterids</taxon>
        <taxon>lamiids</taxon>
        <taxon>Gentianales</taxon>
        <taxon>Rubiaceae</taxon>
        <taxon>Cinchonoideae</taxon>
        <taxon>Cinchoneae</taxon>
        <taxon>Cinchona</taxon>
    </lineage>
</organism>
<dbReference type="GO" id="GO:0005634">
    <property type="term" value="C:nucleus"/>
    <property type="evidence" value="ECO:0007669"/>
    <property type="project" value="UniProtKB-SubCell"/>
</dbReference>
<keyword evidence="12" id="KW-1185">Reference proteome</keyword>
<dbReference type="EMBL" id="JBJUIK010000001">
    <property type="protein sequence ID" value="KAL3537954.1"/>
    <property type="molecule type" value="Genomic_DNA"/>
</dbReference>
<dbReference type="InterPro" id="IPR027806">
    <property type="entry name" value="HARBI1_dom"/>
</dbReference>
<evidence type="ECO:0000256" key="2">
    <source>
        <dbReference type="ARBA" id="ARBA00004123"/>
    </source>
</evidence>
<dbReference type="PANTHER" id="PTHR22930">
    <property type="match status" value="1"/>
</dbReference>
<evidence type="ECO:0000313" key="11">
    <source>
        <dbReference type="EMBL" id="KAL3537954.1"/>
    </source>
</evidence>
<evidence type="ECO:0008006" key="13">
    <source>
        <dbReference type="Google" id="ProtNLM"/>
    </source>
</evidence>
<evidence type="ECO:0000256" key="4">
    <source>
        <dbReference type="ARBA" id="ARBA00022722"/>
    </source>
</evidence>